<keyword evidence="2" id="KW-1185">Reference proteome</keyword>
<keyword evidence="1" id="KW-0808">Transferase</keyword>
<evidence type="ECO:0000313" key="1">
    <source>
        <dbReference type="EMBL" id="GER41721.1"/>
    </source>
</evidence>
<dbReference type="AlphaFoldDB" id="A0A5A7QCH4"/>
<comment type="caution">
    <text evidence="1">The sequence shown here is derived from an EMBL/GenBank/DDBJ whole genome shotgun (WGS) entry which is preliminary data.</text>
</comment>
<gene>
    <name evidence="1" type="ORF">STAS_18456</name>
</gene>
<proteinExistence type="predicted"/>
<sequence>MGNENGRWKVKINQKLGEMEFGEAYCKGSEILDSVFRLGLNLGDKKRFHRLKVIKNSERVLGDTSNAKCNLMEFLDDGPRFAVQSATDVKGRAKVDEHDDQMKNNFDTD</sequence>
<evidence type="ECO:0000313" key="2">
    <source>
        <dbReference type="Proteomes" id="UP000325081"/>
    </source>
</evidence>
<dbReference type="EMBL" id="BKCP01006183">
    <property type="protein sequence ID" value="GER41721.1"/>
    <property type="molecule type" value="Genomic_DNA"/>
</dbReference>
<accession>A0A5A7QCH4</accession>
<name>A0A5A7QCH4_STRAF</name>
<dbReference type="GO" id="GO:0008168">
    <property type="term" value="F:methyltransferase activity"/>
    <property type="evidence" value="ECO:0007669"/>
    <property type="project" value="UniProtKB-KW"/>
</dbReference>
<keyword evidence="1" id="KW-0489">Methyltransferase</keyword>
<reference evidence="2" key="1">
    <citation type="journal article" date="2019" name="Curr. Biol.">
        <title>Genome Sequence of Striga asiatica Provides Insight into the Evolution of Plant Parasitism.</title>
        <authorList>
            <person name="Yoshida S."/>
            <person name="Kim S."/>
            <person name="Wafula E.K."/>
            <person name="Tanskanen J."/>
            <person name="Kim Y.M."/>
            <person name="Honaas L."/>
            <person name="Yang Z."/>
            <person name="Spallek T."/>
            <person name="Conn C.E."/>
            <person name="Ichihashi Y."/>
            <person name="Cheong K."/>
            <person name="Cui S."/>
            <person name="Der J.P."/>
            <person name="Gundlach H."/>
            <person name="Jiao Y."/>
            <person name="Hori C."/>
            <person name="Ishida J.K."/>
            <person name="Kasahara H."/>
            <person name="Kiba T."/>
            <person name="Kim M.S."/>
            <person name="Koo N."/>
            <person name="Laohavisit A."/>
            <person name="Lee Y.H."/>
            <person name="Lumba S."/>
            <person name="McCourt P."/>
            <person name="Mortimer J.C."/>
            <person name="Mutuku J.M."/>
            <person name="Nomura T."/>
            <person name="Sasaki-Sekimoto Y."/>
            <person name="Seto Y."/>
            <person name="Wang Y."/>
            <person name="Wakatake T."/>
            <person name="Sakakibara H."/>
            <person name="Demura T."/>
            <person name="Yamaguchi S."/>
            <person name="Yoneyama K."/>
            <person name="Manabe R.I."/>
            <person name="Nelson D.C."/>
            <person name="Schulman A.H."/>
            <person name="Timko M.P."/>
            <person name="dePamphilis C.W."/>
            <person name="Choi D."/>
            <person name="Shirasu K."/>
        </authorList>
    </citation>
    <scope>NUCLEOTIDE SEQUENCE [LARGE SCALE GENOMIC DNA]</scope>
    <source>
        <strain evidence="2">cv. UVA1</strain>
    </source>
</reference>
<protein>
    <submittedName>
        <fullName evidence="1">S-adenosyl-L-methionine-dependentmethyltransferases superfamily protein</fullName>
    </submittedName>
</protein>
<organism evidence="1 2">
    <name type="scientific">Striga asiatica</name>
    <name type="common">Asiatic witchweed</name>
    <name type="synonym">Buchnera asiatica</name>
    <dbReference type="NCBI Taxonomy" id="4170"/>
    <lineage>
        <taxon>Eukaryota</taxon>
        <taxon>Viridiplantae</taxon>
        <taxon>Streptophyta</taxon>
        <taxon>Embryophyta</taxon>
        <taxon>Tracheophyta</taxon>
        <taxon>Spermatophyta</taxon>
        <taxon>Magnoliopsida</taxon>
        <taxon>eudicotyledons</taxon>
        <taxon>Gunneridae</taxon>
        <taxon>Pentapetalae</taxon>
        <taxon>asterids</taxon>
        <taxon>lamiids</taxon>
        <taxon>Lamiales</taxon>
        <taxon>Orobanchaceae</taxon>
        <taxon>Buchnereae</taxon>
        <taxon>Striga</taxon>
    </lineage>
</organism>
<dbReference type="GO" id="GO:0032259">
    <property type="term" value="P:methylation"/>
    <property type="evidence" value="ECO:0007669"/>
    <property type="project" value="UniProtKB-KW"/>
</dbReference>
<dbReference type="Proteomes" id="UP000325081">
    <property type="component" value="Unassembled WGS sequence"/>
</dbReference>